<dbReference type="GO" id="GO:0005543">
    <property type="term" value="F:phospholipid binding"/>
    <property type="evidence" value="ECO:0007669"/>
    <property type="project" value="TreeGrafter"/>
</dbReference>
<dbReference type="SUPFAM" id="SSF49777">
    <property type="entry name" value="PEBP-like"/>
    <property type="match status" value="1"/>
</dbReference>
<dbReference type="Gene3D" id="3.90.280.10">
    <property type="entry name" value="PEBP-like"/>
    <property type="match status" value="1"/>
</dbReference>
<dbReference type="Pfam" id="PF01161">
    <property type="entry name" value="PBP"/>
    <property type="match status" value="1"/>
</dbReference>
<gene>
    <name evidence="2" type="ORF">CPB83DRAFT_924940</name>
</gene>
<dbReference type="GO" id="GO:0046578">
    <property type="term" value="P:regulation of Ras protein signal transduction"/>
    <property type="evidence" value="ECO:0007669"/>
    <property type="project" value="TreeGrafter"/>
</dbReference>
<dbReference type="OrthoDB" id="2506647at2759"/>
<dbReference type="PANTHER" id="PTHR11362">
    <property type="entry name" value="PHOSPHATIDYLETHANOLAMINE-BINDING PROTEIN"/>
    <property type="match status" value="1"/>
</dbReference>
<dbReference type="GO" id="GO:0030414">
    <property type="term" value="F:peptidase inhibitor activity"/>
    <property type="evidence" value="ECO:0007669"/>
    <property type="project" value="TreeGrafter"/>
</dbReference>
<organism evidence="2 3">
    <name type="scientific">Crepidotus variabilis</name>
    <dbReference type="NCBI Taxonomy" id="179855"/>
    <lineage>
        <taxon>Eukaryota</taxon>
        <taxon>Fungi</taxon>
        <taxon>Dikarya</taxon>
        <taxon>Basidiomycota</taxon>
        <taxon>Agaricomycotina</taxon>
        <taxon>Agaricomycetes</taxon>
        <taxon>Agaricomycetidae</taxon>
        <taxon>Agaricales</taxon>
        <taxon>Agaricineae</taxon>
        <taxon>Crepidotaceae</taxon>
        <taxon>Crepidotus</taxon>
    </lineage>
</organism>
<dbReference type="InterPro" id="IPR035810">
    <property type="entry name" value="PEBP_euk"/>
</dbReference>
<accession>A0A9P6EIP2</accession>
<sequence length="205" mass="21635">MKFNISLLAVLGAALTTVAQDIDAAEVKTAFDTAKIPTALSIKFNPTALLQVTLPQQNGSPVILKAGTRIPRASTVGPPQYKVNGTTSTGPFVIVMVDLDAPTTQSPTWSPIRHYLGGGWSATNAANPGVLSTTTAAVTAWFQPAPSGTDPHRYVFFLYNQSTQFPTQRLVTSGTSITNWNLSSFAQQVGLGDPLAGTFMLVGPQ</sequence>
<name>A0A9P6EIP2_9AGAR</name>
<dbReference type="Proteomes" id="UP000807306">
    <property type="component" value="Unassembled WGS sequence"/>
</dbReference>
<evidence type="ECO:0000313" key="3">
    <source>
        <dbReference type="Proteomes" id="UP000807306"/>
    </source>
</evidence>
<keyword evidence="3" id="KW-1185">Reference proteome</keyword>
<dbReference type="AlphaFoldDB" id="A0A9P6EIP2"/>
<evidence type="ECO:0000256" key="1">
    <source>
        <dbReference type="SAM" id="SignalP"/>
    </source>
</evidence>
<keyword evidence="1" id="KW-0732">Signal</keyword>
<reference evidence="2" key="1">
    <citation type="submission" date="2020-11" db="EMBL/GenBank/DDBJ databases">
        <authorList>
            <consortium name="DOE Joint Genome Institute"/>
            <person name="Ahrendt S."/>
            <person name="Riley R."/>
            <person name="Andreopoulos W."/>
            <person name="Labutti K."/>
            <person name="Pangilinan J."/>
            <person name="Ruiz-Duenas F.J."/>
            <person name="Barrasa J.M."/>
            <person name="Sanchez-Garcia M."/>
            <person name="Camarero S."/>
            <person name="Miyauchi S."/>
            <person name="Serrano A."/>
            <person name="Linde D."/>
            <person name="Babiker R."/>
            <person name="Drula E."/>
            <person name="Ayuso-Fernandez I."/>
            <person name="Pacheco R."/>
            <person name="Padilla G."/>
            <person name="Ferreira P."/>
            <person name="Barriuso J."/>
            <person name="Kellner H."/>
            <person name="Castanera R."/>
            <person name="Alfaro M."/>
            <person name="Ramirez L."/>
            <person name="Pisabarro A.G."/>
            <person name="Kuo A."/>
            <person name="Tritt A."/>
            <person name="Lipzen A."/>
            <person name="He G."/>
            <person name="Yan M."/>
            <person name="Ng V."/>
            <person name="Cullen D."/>
            <person name="Martin F."/>
            <person name="Rosso M.-N."/>
            <person name="Henrissat B."/>
            <person name="Hibbett D."/>
            <person name="Martinez A.T."/>
            <person name="Grigoriev I.V."/>
        </authorList>
    </citation>
    <scope>NUCLEOTIDE SEQUENCE</scope>
    <source>
        <strain evidence="2">CBS 506.95</strain>
    </source>
</reference>
<feature type="signal peptide" evidence="1">
    <location>
        <begin position="1"/>
        <end position="19"/>
    </location>
</feature>
<dbReference type="PANTHER" id="PTHR11362:SF78">
    <property type="entry name" value="PROTEASE INHIBITOR"/>
    <property type="match status" value="1"/>
</dbReference>
<dbReference type="GO" id="GO:0030162">
    <property type="term" value="P:regulation of proteolysis"/>
    <property type="evidence" value="ECO:0007669"/>
    <property type="project" value="TreeGrafter"/>
</dbReference>
<evidence type="ECO:0000313" key="2">
    <source>
        <dbReference type="EMBL" id="KAF9529821.1"/>
    </source>
</evidence>
<protein>
    <submittedName>
        <fullName evidence="2">Phosphatidylethanolamine-binding protein</fullName>
    </submittedName>
</protein>
<dbReference type="CDD" id="cd00866">
    <property type="entry name" value="PEBP_euk"/>
    <property type="match status" value="1"/>
</dbReference>
<dbReference type="EMBL" id="MU157843">
    <property type="protein sequence ID" value="KAF9529821.1"/>
    <property type="molecule type" value="Genomic_DNA"/>
</dbReference>
<dbReference type="InterPro" id="IPR008914">
    <property type="entry name" value="PEBP"/>
</dbReference>
<feature type="chain" id="PRO_5040325082" evidence="1">
    <location>
        <begin position="20"/>
        <end position="205"/>
    </location>
</feature>
<proteinExistence type="predicted"/>
<dbReference type="InterPro" id="IPR036610">
    <property type="entry name" value="PEBP-like_sf"/>
</dbReference>
<comment type="caution">
    <text evidence="2">The sequence shown here is derived from an EMBL/GenBank/DDBJ whole genome shotgun (WGS) entry which is preliminary data.</text>
</comment>